<accession>A0ACC5R6T5</accession>
<protein>
    <submittedName>
        <fullName evidence="1">ABC transporter permease subunit</fullName>
    </submittedName>
</protein>
<evidence type="ECO:0000313" key="1">
    <source>
        <dbReference type="EMBL" id="MBK1868359.1"/>
    </source>
</evidence>
<dbReference type="Proteomes" id="UP000616151">
    <property type="component" value="Unassembled WGS sequence"/>
</dbReference>
<evidence type="ECO:0000313" key="2">
    <source>
        <dbReference type="Proteomes" id="UP000616151"/>
    </source>
</evidence>
<proteinExistence type="predicted"/>
<reference evidence="1" key="1">
    <citation type="submission" date="2021-01" db="EMBL/GenBank/DDBJ databases">
        <authorList>
            <person name="Sun Q."/>
        </authorList>
    </citation>
    <scope>NUCLEOTIDE SEQUENCE</scope>
    <source>
        <strain evidence="1">YIM B02566</strain>
    </source>
</reference>
<comment type="caution">
    <text evidence="1">The sequence shown here is derived from an EMBL/GenBank/DDBJ whole genome shotgun (WGS) entry which is preliminary data.</text>
</comment>
<keyword evidence="2" id="KW-1185">Reference proteome</keyword>
<sequence length="636" mass="68985">MVFAGHKLTTALDTSVTIRRKTRRVPAFSYGAVAPALLIVFLVAGLPLLYSLYLSFNTTNPITKRWVFVGLGNYAKLLDNAEFWGALGRTAYFAVISVAGTTILGTIIALVLNERFPGRGLLRSAVLVPWAMAPVAIGVLWSFVFAGSFGLLNGLLNDLGLSFLTAAWLGDGFRALNLVALTHVWNQAPLTALMILSGLQSMPGNLHKAAILDGAGPIRRFFSITLPWLKSSYLFIAIIATINALMTFDILLIMTRGGPGTATTVLSWLGYLQSFSFLRFGEGAAILYVLTLASLALAIIYFFIFRQRRSAEHMMDGATPSEMAWHAKRAQRNAMVTLPAYRPHSLLPARVTRVLAPALFALVAIVIFLWSVLPVLALILMSLSPAADLIRTPATVIPTTLTFDNFISVLAAEGHTTSAQAKRVPLSLMNSFIVGAIVSVINVALGTLAGYAFARHAKERFFAGSLWALMLTRMIPGLTLVLPFFITFKTLGLLDTRMALVISYSSFLLPLSAWMMKATFESVPISLDRAALVDGCSRFAMLIKVLLPVVRPGVIAAAIFCFLVSWNEFLFALILTSTPKAQTIPVVISGFLNQAQFYEYGPLFAASVLSIIPPVVVAFFFQRYLVQGALSGAVKG</sequence>
<dbReference type="EMBL" id="JAENHL010000007">
    <property type="protein sequence ID" value="MBK1868359.1"/>
    <property type="molecule type" value="Genomic_DNA"/>
</dbReference>
<organism evidence="1 2">
    <name type="scientific">Taklimakanibacter albus</name>
    <dbReference type="NCBI Taxonomy" id="2800327"/>
    <lineage>
        <taxon>Bacteria</taxon>
        <taxon>Pseudomonadati</taxon>
        <taxon>Pseudomonadota</taxon>
        <taxon>Alphaproteobacteria</taxon>
        <taxon>Hyphomicrobiales</taxon>
        <taxon>Aestuariivirgaceae</taxon>
        <taxon>Taklimakanibacter</taxon>
    </lineage>
</organism>
<name>A0ACC5R6T5_9HYPH</name>
<gene>
    <name evidence="1" type="ORF">JHL16_18545</name>
</gene>